<evidence type="ECO:0000313" key="5">
    <source>
        <dbReference type="RefSeq" id="XP_031553635.1"/>
    </source>
</evidence>
<dbReference type="Gene3D" id="3.40.20.10">
    <property type="entry name" value="Severin"/>
    <property type="match status" value="1"/>
</dbReference>
<evidence type="ECO:0000256" key="2">
    <source>
        <dbReference type="ARBA" id="ARBA00023203"/>
    </source>
</evidence>
<feature type="domain" description="ADF-H" evidence="3">
    <location>
        <begin position="3"/>
        <end position="140"/>
    </location>
</feature>
<sequence length="144" mass="16633">MATSGVKCVPEVLDIFQKLSTKHVYRYITFKLNEDQTNIVVDKTGEPDKTFDDLKNDLPKDKCRYAVFDLKFFTKEQQQREKVIFISHSPDNHADGKEKMVYSSSKKALLDKLGSGAIHAKFHFGDHSDIDLDEITQEMRTKFK</sequence>
<comment type="similarity">
    <text evidence="1">Belongs to the actin-binding proteins ADF family.</text>
</comment>
<evidence type="ECO:0000259" key="3">
    <source>
        <dbReference type="PROSITE" id="PS51263"/>
    </source>
</evidence>
<dbReference type="CDD" id="cd11286">
    <property type="entry name" value="ADF_cofilin_like"/>
    <property type="match status" value="1"/>
</dbReference>
<dbReference type="PANTHER" id="PTHR11913">
    <property type="entry name" value="COFILIN-RELATED"/>
    <property type="match status" value="1"/>
</dbReference>
<keyword evidence="4" id="KW-1185">Reference proteome</keyword>
<proteinExistence type="inferred from homology"/>
<dbReference type="SUPFAM" id="SSF55753">
    <property type="entry name" value="Actin depolymerizing proteins"/>
    <property type="match status" value="1"/>
</dbReference>
<dbReference type="PROSITE" id="PS51263">
    <property type="entry name" value="ADF_H"/>
    <property type="match status" value="1"/>
</dbReference>
<dbReference type="InterPro" id="IPR002108">
    <property type="entry name" value="ADF-H"/>
</dbReference>
<dbReference type="InterPro" id="IPR029006">
    <property type="entry name" value="ADF-H/Gelsolin-like_dom_sf"/>
</dbReference>
<protein>
    <submittedName>
        <fullName evidence="5">Actin-depolymerizing factor 3-like</fullName>
    </submittedName>
</protein>
<dbReference type="GeneID" id="116290673"/>
<dbReference type="AlphaFoldDB" id="A0A6P8HLX2"/>
<dbReference type="InterPro" id="IPR017904">
    <property type="entry name" value="ADF/Cofilin"/>
</dbReference>
<evidence type="ECO:0000313" key="4">
    <source>
        <dbReference type="Proteomes" id="UP000515163"/>
    </source>
</evidence>
<accession>A0A6P8HLX2</accession>
<organism evidence="4 5">
    <name type="scientific">Actinia tenebrosa</name>
    <name type="common">Australian red waratah sea anemone</name>
    <dbReference type="NCBI Taxonomy" id="6105"/>
    <lineage>
        <taxon>Eukaryota</taxon>
        <taxon>Metazoa</taxon>
        <taxon>Cnidaria</taxon>
        <taxon>Anthozoa</taxon>
        <taxon>Hexacorallia</taxon>
        <taxon>Actiniaria</taxon>
        <taxon>Actiniidae</taxon>
        <taxon>Actinia</taxon>
    </lineage>
</organism>
<name>A0A6P8HLX2_ACTTE</name>
<dbReference type="OrthoDB" id="10249245at2759"/>
<dbReference type="GO" id="GO:0030042">
    <property type="term" value="P:actin filament depolymerization"/>
    <property type="evidence" value="ECO:0007669"/>
    <property type="project" value="InterPro"/>
</dbReference>
<keyword evidence="2" id="KW-0009">Actin-binding</keyword>
<reference evidence="5" key="1">
    <citation type="submission" date="2025-08" db="UniProtKB">
        <authorList>
            <consortium name="RefSeq"/>
        </authorList>
    </citation>
    <scope>IDENTIFICATION</scope>
    <source>
        <tissue evidence="5">Tentacle</tissue>
    </source>
</reference>
<dbReference type="GO" id="GO:0015629">
    <property type="term" value="C:actin cytoskeleton"/>
    <property type="evidence" value="ECO:0007669"/>
    <property type="project" value="InterPro"/>
</dbReference>
<dbReference type="SMART" id="SM00102">
    <property type="entry name" value="ADF"/>
    <property type="match status" value="1"/>
</dbReference>
<dbReference type="GO" id="GO:0003779">
    <property type="term" value="F:actin binding"/>
    <property type="evidence" value="ECO:0007669"/>
    <property type="project" value="UniProtKB-KW"/>
</dbReference>
<dbReference type="KEGG" id="aten:116290673"/>
<dbReference type="InParanoid" id="A0A6P8HLX2"/>
<dbReference type="Proteomes" id="UP000515163">
    <property type="component" value="Unplaced"/>
</dbReference>
<dbReference type="RefSeq" id="XP_031553635.1">
    <property type="nucleotide sequence ID" value="XM_031697775.1"/>
</dbReference>
<gene>
    <name evidence="5" type="primary">LOC116290673</name>
</gene>
<dbReference type="Pfam" id="PF00241">
    <property type="entry name" value="Cofilin_ADF"/>
    <property type="match status" value="1"/>
</dbReference>
<evidence type="ECO:0000256" key="1">
    <source>
        <dbReference type="ARBA" id="ARBA00006844"/>
    </source>
</evidence>